<dbReference type="RefSeq" id="WP_020581353.1">
    <property type="nucleotide sequence ID" value="NZ_JOJP01000001.1"/>
</dbReference>
<evidence type="ECO:0000313" key="3">
    <source>
        <dbReference type="Proteomes" id="UP000027997"/>
    </source>
</evidence>
<protein>
    <recommendedName>
        <fullName evidence="4">Lipoprotein</fullName>
    </recommendedName>
</protein>
<dbReference type="STRING" id="305900.GV64_19915"/>
<name>A0A081KEW1_9GAMM</name>
<feature type="signal peptide" evidence="1">
    <location>
        <begin position="1"/>
        <end position="20"/>
    </location>
</feature>
<reference evidence="2 3" key="1">
    <citation type="submission" date="2014-06" db="EMBL/GenBank/DDBJ databases">
        <title>Whole Genome Sequences of Three Symbiotic Endozoicomonas Bacteria.</title>
        <authorList>
            <person name="Neave M.J."/>
            <person name="Apprill A."/>
            <person name="Voolstra C.R."/>
        </authorList>
    </citation>
    <scope>NUCLEOTIDE SEQUENCE [LARGE SCALE GENOMIC DNA]</scope>
    <source>
        <strain evidence="2 3">DSM 22380</strain>
    </source>
</reference>
<comment type="caution">
    <text evidence="2">The sequence shown here is derived from an EMBL/GenBank/DDBJ whole genome shotgun (WGS) entry which is preliminary data.</text>
</comment>
<evidence type="ECO:0008006" key="4">
    <source>
        <dbReference type="Google" id="ProtNLM"/>
    </source>
</evidence>
<evidence type="ECO:0000256" key="1">
    <source>
        <dbReference type="SAM" id="SignalP"/>
    </source>
</evidence>
<organism evidence="2 3">
    <name type="scientific">Endozoicomonas elysicola</name>
    <dbReference type="NCBI Taxonomy" id="305900"/>
    <lineage>
        <taxon>Bacteria</taxon>
        <taxon>Pseudomonadati</taxon>
        <taxon>Pseudomonadota</taxon>
        <taxon>Gammaproteobacteria</taxon>
        <taxon>Oceanospirillales</taxon>
        <taxon>Endozoicomonadaceae</taxon>
        <taxon>Endozoicomonas</taxon>
    </lineage>
</organism>
<dbReference type="EMBL" id="JOJP01000001">
    <property type="protein sequence ID" value="KEI72687.1"/>
    <property type="molecule type" value="Genomic_DNA"/>
</dbReference>
<keyword evidence="3" id="KW-1185">Reference proteome</keyword>
<dbReference type="Proteomes" id="UP000027997">
    <property type="component" value="Unassembled WGS sequence"/>
</dbReference>
<keyword evidence="1" id="KW-0732">Signal</keyword>
<feature type="chain" id="PRO_5001758846" description="Lipoprotein" evidence="1">
    <location>
        <begin position="21"/>
        <end position="125"/>
    </location>
</feature>
<sequence>MKKVTCFLLFFAFLSGCSQMTTTTRQTESGKEIAIGQFAPKAESGCTMVHNEELTQSLLQRYTDEGALLGFYADSEKTLSIAEAKSANYVHIYLPPKKMLFGIVDLNYNDKPRATYYQCKHIPFQ</sequence>
<accession>A0A081KEW1</accession>
<proteinExistence type="predicted"/>
<evidence type="ECO:0000313" key="2">
    <source>
        <dbReference type="EMBL" id="KEI72687.1"/>
    </source>
</evidence>
<gene>
    <name evidence="2" type="ORF">GV64_19915</name>
</gene>
<dbReference type="PROSITE" id="PS51257">
    <property type="entry name" value="PROKAR_LIPOPROTEIN"/>
    <property type="match status" value="1"/>
</dbReference>
<dbReference type="AlphaFoldDB" id="A0A081KEW1"/>